<accession>A0ABS5M5G8</accession>
<dbReference type="RefSeq" id="WP_211649421.1">
    <property type="nucleotide sequence ID" value="NZ_JAFEVO010000001.1"/>
</dbReference>
<evidence type="ECO:0000256" key="1">
    <source>
        <dbReference type="SAM" id="MobiDB-lite"/>
    </source>
</evidence>
<dbReference type="EMBL" id="JAFEVO010000001">
    <property type="protein sequence ID" value="MBS3182402.1"/>
    <property type="molecule type" value="Genomic_DNA"/>
</dbReference>
<proteinExistence type="predicted"/>
<protein>
    <submittedName>
        <fullName evidence="2">DUF2188 domain-containing protein</fullName>
    </submittedName>
</protein>
<evidence type="ECO:0000313" key="2">
    <source>
        <dbReference type="EMBL" id="MBS3182402.1"/>
    </source>
</evidence>
<organism evidence="2 3">
    <name type="scientific">Leucobacter manosquensis</name>
    <dbReference type="NCBI Taxonomy" id="2810611"/>
    <lineage>
        <taxon>Bacteria</taxon>
        <taxon>Bacillati</taxon>
        <taxon>Actinomycetota</taxon>
        <taxon>Actinomycetes</taxon>
        <taxon>Micrococcales</taxon>
        <taxon>Microbacteriaceae</taxon>
        <taxon>Leucobacter</taxon>
    </lineage>
</organism>
<name>A0ABS5M5G8_9MICO</name>
<dbReference type="Pfam" id="PF09954">
    <property type="entry name" value="DUF2188"/>
    <property type="match status" value="1"/>
</dbReference>
<reference evidence="2 3" key="1">
    <citation type="submission" date="2021-02" db="EMBL/GenBank/DDBJ databases">
        <title>Draft genome and description of Leucobacter sp nov strain Marseille-Q4368.</title>
        <authorList>
            <person name="Boxberger M."/>
            <person name="La Scola B."/>
        </authorList>
    </citation>
    <scope>NUCLEOTIDE SEQUENCE [LARGE SCALE GENOMIC DNA]</scope>
    <source>
        <strain evidence="2 3">Marseille-Q4368</strain>
    </source>
</reference>
<keyword evidence="3" id="KW-1185">Reference proteome</keyword>
<sequence>MSAFDVTTRPQNGQWVNEVEGAPHLSRNFLDKEDAVEAARQFAVTHHTRHQIEEPEATEVNTDPATHQRRDSGP</sequence>
<feature type="region of interest" description="Disordered" evidence="1">
    <location>
        <begin position="44"/>
        <end position="74"/>
    </location>
</feature>
<dbReference type="InterPro" id="IPR018691">
    <property type="entry name" value="DUF2188"/>
</dbReference>
<evidence type="ECO:0000313" key="3">
    <source>
        <dbReference type="Proteomes" id="UP000811492"/>
    </source>
</evidence>
<comment type="caution">
    <text evidence="2">The sequence shown here is derived from an EMBL/GenBank/DDBJ whole genome shotgun (WGS) entry which is preliminary data.</text>
</comment>
<dbReference type="Proteomes" id="UP000811492">
    <property type="component" value="Unassembled WGS sequence"/>
</dbReference>
<gene>
    <name evidence="2" type="ORF">JSQ98_09385</name>
</gene>